<keyword evidence="1" id="KW-0175">Coiled coil</keyword>
<dbReference type="AlphaFoldDB" id="X0X069"/>
<reference evidence="2" key="1">
    <citation type="journal article" date="2014" name="Front. Microbiol.">
        <title>High frequency of phylogenetically diverse reductive dehalogenase-homologous genes in deep subseafloor sedimentary metagenomes.</title>
        <authorList>
            <person name="Kawai M."/>
            <person name="Futagami T."/>
            <person name="Toyoda A."/>
            <person name="Takaki Y."/>
            <person name="Nishi S."/>
            <person name="Hori S."/>
            <person name="Arai W."/>
            <person name="Tsubouchi T."/>
            <person name="Morono Y."/>
            <person name="Uchiyama I."/>
            <person name="Ito T."/>
            <person name="Fujiyama A."/>
            <person name="Inagaki F."/>
            <person name="Takami H."/>
        </authorList>
    </citation>
    <scope>NUCLEOTIDE SEQUENCE</scope>
    <source>
        <strain evidence="2">Expedition CK06-06</strain>
    </source>
</reference>
<accession>X0X069</accession>
<name>X0X069_9ZZZZ</name>
<evidence type="ECO:0000256" key="1">
    <source>
        <dbReference type="SAM" id="Coils"/>
    </source>
</evidence>
<protein>
    <submittedName>
        <fullName evidence="2">Uncharacterized protein</fullName>
    </submittedName>
</protein>
<evidence type="ECO:0000313" key="2">
    <source>
        <dbReference type="EMBL" id="GAG36584.1"/>
    </source>
</evidence>
<organism evidence="2">
    <name type="scientific">marine sediment metagenome</name>
    <dbReference type="NCBI Taxonomy" id="412755"/>
    <lineage>
        <taxon>unclassified sequences</taxon>
        <taxon>metagenomes</taxon>
        <taxon>ecological metagenomes</taxon>
    </lineage>
</organism>
<sequence>MNLTNNTFNDTREVRTFTKEEILEIKGTLTKLKSKNAEDSEITEFIELKLNLSSPILNSYSKYLEEITAFLNVYIISSEVELNYKYYYHLKSRILTELNQIINNLQNLNSNCSNIKRLIKNGNVILNNLLS</sequence>
<feature type="non-terminal residue" evidence="2">
    <location>
        <position position="131"/>
    </location>
</feature>
<comment type="caution">
    <text evidence="2">The sequence shown here is derived from an EMBL/GenBank/DDBJ whole genome shotgun (WGS) entry which is preliminary data.</text>
</comment>
<feature type="coiled-coil region" evidence="1">
    <location>
        <begin position="91"/>
        <end position="118"/>
    </location>
</feature>
<dbReference type="EMBL" id="BARS01047121">
    <property type="protein sequence ID" value="GAG36584.1"/>
    <property type="molecule type" value="Genomic_DNA"/>
</dbReference>
<proteinExistence type="predicted"/>
<gene>
    <name evidence="2" type="ORF">S01H1_70823</name>
</gene>